<protein>
    <submittedName>
        <fullName evidence="2">Caspase family protein</fullName>
    </submittedName>
</protein>
<dbReference type="AlphaFoldDB" id="A0A4R5DT65"/>
<evidence type="ECO:0000313" key="3">
    <source>
        <dbReference type="Proteomes" id="UP000294850"/>
    </source>
</evidence>
<dbReference type="EMBL" id="SMFL01000004">
    <property type="protein sequence ID" value="TDE15574.1"/>
    <property type="molecule type" value="Genomic_DNA"/>
</dbReference>
<gene>
    <name evidence="2" type="ORF">E0F88_13810</name>
</gene>
<reference evidence="2 3" key="1">
    <citation type="submission" date="2019-03" db="EMBL/GenBank/DDBJ databases">
        <title>Dyadobacter AR-3-6 sp. nov., isolated from arctic soil.</title>
        <authorList>
            <person name="Chaudhary D.K."/>
        </authorList>
    </citation>
    <scope>NUCLEOTIDE SEQUENCE [LARGE SCALE GENOMIC DNA]</scope>
    <source>
        <strain evidence="2 3">AR-3-6</strain>
    </source>
</reference>
<dbReference type="Pfam" id="PF00656">
    <property type="entry name" value="Peptidase_C14"/>
    <property type="match status" value="1"/>
</dbReference>
<sequence>MANYKKPFCRRLKCGVSVSAALGLFVILLLPAAARSYGQSYFYFENKLSVSGTSPVTYYTFLTLQNNGTAVARIRYLDPSSGNPKLVEINLLDSADTDNGAGSREQFLIPDGEPLPIEGIDANGFRLPRFIFKKETEGQDSFFIPQAVVYKLPDGSWHSSEMLDNQQKSNTELKEQSDLVRIFFNETDEFYQYLFALRRYYRAPVKRKEKIYLIVVANTLADKIGVTTKTDMSNVVATFSQLAQDLNMDIQTQKIMDNDFGKLAVELAVANLRPSPIDIVVFYYSGHGFRYSNDPGDYPRISLRIGTEADIDKNNISLEYIYKRLLKKKAKVTLVISDCCNDDIGAAAPSGPGLIITRTSPGQMKPALNMTVCNRLFFPANPTSILIGSAEKNQLAAGSPSVGGYFTSVFSTDLRRALYTPGKNVTWVGLLAGSRKQASWESLKAECGPKKNRCVQSAVFRVIQ</sequence>
<proteinExistence type="predicted"/>
<dbReference type="RefSeq" id="WP_131958837.1">
    <property type="nucleotide sequence ID" value="NZ_SMFL01000004.1"/>
</dbReference>
<dbReference type="Gene3D" id="3.40.50.1460">
    <property type="match status" value="1"/>
</dbReference>
<feature type="domain" description="Peptidase C14 caspase" evidence="1">
    <location>
        <begin position="229"/>
        <end position="416"/>
    </location>
</feature>
<dbReference type="Proteomes" id="UP000294850">
    <property type="component" value="Unassembled WGS sequence"/>
</dbReference>
<name>A0A4R5DT65_9BACT</name>
<dbReference type="OrthoDB" id="976354at2"/>
<accession>A0A4R5DT65</accession>
<dbReference type="GO" id="GO:0006508">
    <property type="term" value="P:proteolysis"/>
    <property type="evidence" value="ECO:0007669"/>
    <property type="project" value="InterPro"/>
</dbReference>
<evidence type="ECO:0000259" key="1">
    <source>
        <dbReference type="Pfam" id="PF00656"/>
    </source>
</evidence>
<dbReference type="InterPro" id="IPR011600">
    <property type="entry name" value="Pept_C14_caspase"/>
</dbReference>
<evidence type="ECO:0000313" key="2">
    <source>
        <dbReference type="EMBL" id="TDE15574.1"/>
    </source>
</evidence>
<organism evidence="2 3">
    <name type="scientific">Dyadobacter psychrotolerans</name>
    <dbReference type="NCBI Taxonomy" id="2541721"/>
    <lineage>
        <taxon>Bacteria</taxon>
        <taxon>Pseudomonadati</taxon>
        <taxon>Bacteroidota</taxon>
        <taxon>Cytophagia</taxon>
        <taxon>Cytophagales</taxon>
        <taxon>Spirosomataceae</taxon>
        <taxon>Dyadobacter</taxon>
    </lineage>
</organism>
<keyword evidence="3" id="KW-1185">Reference proteome</keyword>
<dbReference type="GO" id="GO:0004197">
    <property type="term" value="F:cysteine-type endopeptidase activity"/>
    <property type="evidence" value="ECO:0007669"/>
    <property type="project" value="InterPro"/>
</dbReference>
<comment type="caution">
    <text evidence="2">The sequence shown here is derived from an EMBL/GenBank/DDBJ whole genome shotgun (WGS) entry which is preliminary data.</text>
</comment>